<dbReference type="EMBL" id="FULE01000018">
    <property type="protein sequence ID" value="SJN55889.1"/>
    <property type="molecule type" value="Genomic_DNA"/>
</dbReference>
<evidence type="ECO:0000313" key="3">
    <source>
        <dbReference type="Proteomes" id="UP000188276"/>
    </source>
</evidence>
<name>A0A1R4LHH8_VIBR1</name>
<accession>A0A1R4LHH8</accession>
<protein>
    <recommendedName>
        <fullName evidence="4">DUF5363 family protein</fullName>
    </recommendedName>
</protein>
<proteinExistence type="predicted"/>
<evidence type="ECO:0008006" key="4">
    <source>
        <dbReference type="Google" id="ProtNLM"/>
    </source>
</evidence>
<keyword evidence="3" id="KW-1185">Reference proteome</keyword>
<organism evidence="2 3">
    <name type="scientific">Vibrio ruber (strain DSM 16370 / JCM 11486 / BCRC 17186 / CECT 7878 / LMG 23124 / VR1)</name>
    <dbReference type="NCBI Taxonomy" id="1123498"/>
    <lineage>
        <taxon>Bacteria</taxon>
        <taxon>Pseudomonadati</taxon>
        <taxon>Pseudomonadota</taxon>
        <taxon>Gammaproteobacteria</taxon>
        <taxon>Vibrionales</taxon>
        <taxon>Vibrionaceae</taxon>
        <taxon>Vibrio</taxon>
    </lineage>
</organism>
<dbReference type="Proteomes" id="UP000188276">
    <property type="component" value="Unassembled WGS sequence"/>
</dbReference>
<feature type="region of interest" description="Disordered" evidence="1">
    <location>
        <begin position="25"/>
        <end position="52"/>
    </location>
</feature>
<reference evidence="3" key="1">
    <citation type="submission" date="2017-02" db="EMBL/GenBank/DDBJ databases">
        <authorList>
            <person name="Rodrigo-Torres L."/>
            <person name="Arahal R.D."/>
            <person name="Lucena T."/>
        </authorList>
    </citation>
    <scope>NUCLEOTIDE SEQUENCE [LARGE SCALE GENOMIC DNA]</scope>
    <source>
        <strain evidence="3">CECT 7878</strain>
    </source>
</reference>
<sequence length="52" mass="6313">MWYWVKRCLVRYDSWCQRMGLTPAQKRSCVPYRSEGTDATQSKRPVNHDKHR</sequence>
<dbReference type="STRING" id="1123498.VR7878_01496"/>
<dbReference type="RefSeq" id="WP_162841940.1">
    <property type="nucleotide sequence ID" value="NZ_FULE01000018.1"/>
</dbReference>
<gene>
    <name evidence="2" type="ORF">VR7878_01496</name>
</gene>
<evidence type="ECO:0000256" key="1">
    <source>
        <dbReference type="SAM" id="MobiDB-lite"/>
    </source>
</evidence>
<evidence type="ECO:0000313" key="2">
    <source>
        <dbReference type="EMBL" id="SJN55889.1"/>
    </source>
</evidence>
<dbReference type="AlphaFoldDB" id="A0A1R4LHH8"/>